<accession>A0A392VC51</accession>
<feature type="compositionally biased region" description="Polar residues" evidence="1">
    <location>
        <begin position="23"/>
        <end position="32"/>
    </location>
</feature>
<sequence>VGEKSVVVPNPSCNAAHRESRPSPAQNLNTGANEGCEVDPDAAPALLLAVVLLLLPELP</sequence>
<evidence type="ECO:0000313" key="2">
    <source>
        <dbReference type="EMBL" id="MCI84050.1"/>
    </source>
</evidence>
<organism evidence="2 3">
    <name type="scientific">Trifolium medium</name>
    <dbReference type="NCBI Taxonomy" id="97028"/>
    <lineage>
        <taxon>Eukaryota</taxon>
        <taxon>Viridiplantae</taxon>
        <taxon>Streptophyta</taxon>
        <taxon>Embryophyta</taxon>
        <taxon>Tracheophyta</taxon>
        <taxon>Spermatophyta</taxon>
        <taxon>Magnoliopsida</taxon>
        <taxon>eudicotyledons</taxon>
        <taxon>Gunneridae</taxon>
        <taxon>Pentapetalae</taxon>
        <taxon>rosids</taxon>
        <taxon>fabids</taxon>
        <taxon>Fabales</taxon>
        <taxon>Fabaceae</taxon>
        <taxon>Papilionoideae</taxon>
        <taxon>50 kb inversion clade</taxon>
        <taxon>NPAAA clade</taxon>
        <taxon>Hologalegina</taxon>
        <taxon>IRL clade</taxon>
        <taxon>Trifolieae</taxon>
        <taxon>Trifolium</taxon>
    </lineage>
</organism>
<dbReference type="AlphaFoldDB" id="A0A392VC51"/>
<reference evidence="2 3" key="1">
    <citation type="journal article" date="2018" name="Front. Plant Sci.">
        <title>Red Clover (Trifolium pratense) and Zigzag Clover (T. medium) - A Picture of Genomic Similarities and Differences.</title>
        <authorList>
            <person name="Dluhosova J."/>
            <person name="Istvanek J."/>
            <person name="Nedelnik J."/>
            <person name="Repkova J."/>
        </authorList>
    </citation>
    <scope>NUCLEOTIDE SEQUENCE [LARGE SCALE GENOMIC DNA]</scope>
    <source>
        <strain evidence="3">cv. 10/8</strain>
        <tissue evidence="2">Leaf</tissue>
    </source>
</reference>
<dbReference type="Proteomes" id="UP000265520">
    <property type="component" value="Unassembled WGS sequence"/>
</dbReference>
<keyword evidence="3" id="KW-1185">Reference proteome</keyword>
<evidence type="ECO:0000256" key="1">
    <source>
        <dbReference type="SAM" id="MobiDB-lite"/>
    </source>
</evidence>
<protein>
    <submittedName>
        <fullName evidence="2">Uncharacterized protein</fullName>
    </submittedName>
</protein>
<feature type="region of interest" description="Disordered" evidence="1">
    <location>
        <begin position="1"/>
        <end position="36"/>
    </location>
</feature>
<feature type="non-terminal residue" evidence="2">
    <location>
        <position position="1"/>
    </location>
</feature>
<dbReference type="EMBL" id="LXQA011081699">
    <property type="protein sequence ID" value="MCI84050.1"/>
    <property type="molecule type" value="Genomic_DNA"/>
</dbReference>
<feature type="non-terminal residue" evidence="2">
    <location>
        <position position="59"/>
    </location>
</feature>
<comment type="caution">
    <text evidence="2">The sequence shown here is derived from an EMBL/GenBank/DDBJ whole genome shotgun (WGS) entry which is preliminary data.</text>
</comment>
<name>A0A392VC51_9FABA</name>
<evidence type="ECO:0000313" key="3">
    <source>
        <dbReference type="Proteomes" id="UP000265520"/>
    </source>
</evidence>
<proteinExistence type="predicted"/>